<comment type="caution">
    <text evidence="2">The sequence shown here is derived from an EMBL/GenBank/DDBJ whole genome shotgun (WGS) entry which is preliminary data.</text>
</comment>
<sequence length="144" mass="16236">MIPLYDNSSTNNGNETGKCIGVSMVILLTLTLPFNYFTFIYTIDVLASLSFICVLIVLILSGVLVGGCCCCCKKRYNFEPRVRNWSIAVFCGTLAYTVLWMLWLLTWIDVYPSVQIATAVLSYAFLLEALVLSVFFTWGRGWKK</sequence>
<accession>A0ABD3N6M8</accession>
<evidence type="ECO:0008006" key="4">
    <source>
        <dbReference type="Google" id="ProtNLM"/>
    </source>
</evidence>
<feature type="transmembrane region" description="Helical" evidence="1">
    <location>
        <begin position="20"/>
        <end position="43"/>
    </location>
</feature>
<keyword evidence="3" id="KW-1185">Reference proteome</keyword>
<protein>
    <recommendedName>
        <fullName evidence="4">Transmembrane protein</fullName>
    </recommendedName>
</protein>
<dbReference type="EMBL" id="JALLBG020000023">
    <property type="protein sequence ID" value="KAL3771527.1"/>
    <property type="molecule type" value="Genomic_DNA"/>
</dbReference>
<evidence type="ECO:0000313" key="3">
    <source>
        <dbReference type="Proteomes" id="UP001530293"/>
    </source>
</evidence>
<proteinExistence type="predicted"/>
<feature type="transmembrane region" description="Helical" evidence="1">
    <location>
        <begin position="49"/>
        <end position="72"/>
    </location>
</feature>
<evidence type="ECO:0000313" key="2">
    <source>
        <dbReference type="EMBL" id="KAL3771527.1"/>
    </source>
</evidence>
<gene>
    <name evidence="2" type="ORF">ACHAWU_003702</name>
</gene>
<evidence type="ECO:0000256" key="1">
    <source>
        <dbReference type="SAM" id="Phobius"/>
    </source>
</evidence>
<name>A0ABD3N6M8_9STRA</name>
<dbReference type="Proteomes" id="UP001530293">
    <property type="component" value="Unassembled WGS sequence"/>
</dbReference>
<feature type="transmembrane region" description="Helical" evidence="1">
    <location>
        <begin position="114"/>
        <end position="138"/>
    </location>
</feature>
<dbReference type="AlphaFoldDB" id="A0ABD3N6M8"/>
<keyword evidence="1" id="KW-1133">Transmembrane helix</keyword>
<keyword evidence="1" id="KW-0812">Transmembrane</keyword>
<keyword evidence="1" id="KW-0472">Membrane</keyword>
<feature type="transmembrane region" description="Helical" evidence="1">
    <location>
        <begin position="84"/>
        <end position="108"/>
    </location>
</feature>
<reference evidence="2 3" key="1">
    <citation type="submission" date="2024-10" db="EMBL/GenBank/DDBJ databases">
        <title>Updated reference genomes for cyclostephanoid diatoms.</title>
        <authorList>
            <person name="Roberts W.R."/>
            <person name="Alverson A.J."/>
        </authorList>
    </citation>
    <scope>NUCLEOTIDE SEQUENCE [LARGE SCALE GENOMIC DNA]</scope>
    <source>
        <strain evidence="2 3">AJA232-27</strain>
    </source>
</reference>
<organism evidence="2 3">
    <name type="scientific">Discostella pseudostelligera</name>
    <dbReference type="NCBI Taxonomy" id="259834"/>
    <lineage>
        <taxon>Eukaryota</taxon>
        <taxon>Sar</taxon>
        <taxon>Stramenopiles</taxon>
        <taxon>Ochrophyta</taxon>
        <taxon>Bacillariophyta</taxon>
        <taxon>Coscinodiscophyceae</taxon>
        <taxon>Thalassiosirophycidae</taxon>
        <taxon>Stephanodiscales</taxon>
        <taxon>Stephanodiscaceae</taxon>
        <taxon>Discostella</taxon>
    </lineage>
</organism>